<reference evidence="2" key="1">
    <citation type="journal article" date="2013" name="Science">
        <title>The Amborella genome and the evolution of flowering plants.</title>
        <authorList>
            <consortium name="Amborella Genome Project"/>
        </authorList>
    </citation>
    <scope>NUCLEOTIDE SEQUENCE [LARGE SCALE GENOMIC DNA]</scope>
</reference>
<organism evidence="1 2">
    <name type="scientific">Amborella trichopoda</name>
    <dbReference type="NCBI Taxonomy" id="13333"/>
    <lineage>
        <taxon>Eukaryota</taxon>
        <taxon>Viridiplantae</taxon>
        <taxon>Streptophyta</taxon>
        <taxon>Embryophyta</taxon>
        <taxon>Tracheophyta</taxon>
        <taxon>Spermatophyta</taxon>
        <taxon>Magnoliopsida</taxon>
        <taxon>Amborellales</taxon>
        <taxon>Amborellaceae</taxon>
        <taxon>Amborella</taxon>
    </lineage>
</organism>
<dbReference type="HOGENOM" id="CLU_2416220_0_0_1"/>
<evidence type="ECO:0000313" key="2">
    <source>
        <dbReference type="Proteomes" id="UP000017836"/>
    </source>
</evidence>
<evidence type="ECO:0000313" key="1">
    <source>
        <dbReference type="EMBL" id="ERN08573.1"/>
    </source>
</evidence>
<sequence length="92" mass="10488">MAEVLQRDAAFPSVAFGKGVKIFKPHEDEITICSDSDSIWHTVQENWVKVESKRYKNNAQLPQRNNHGVQKHLRPAMVKSRNAVTGEKRVTC</sequence>
<keyword evidence="2" id="KW-1185">Reference proteome</keyword>
<name>W1PKK2_AMBTC</name>
<protein>
    <submittedName>
        <fullName evidence="1">Uncharacterized protein</fullName>
    </submittedName>
</protein>
<dbReference type="AlphaFoldDB" id="W1PKK2"/>
<dbReference type="Proteomes" id="UP000017836">
    <property type="component" value="Unassembled WGS sequence"/>
</dbReference>
<dbReference type="EMBL" id="KI393256">
    <property type="protein sequence ID" value="ERN08573.1"/>
    <property type="molecule type" value="Genomic_DNA"/>
</dbReference>
<gene>
    <name evidence="1" type="ORF">AMTR_s00017p00128590</name>
</gene>
<accession>W1PKK2</accession>
<dbReference type="Gramene" id="ERN08573">
    <property type="protein sequence ID" value="ERN08573"/>
    <property type="gene ID" value="AMTR_s00017p00128590"/>
</dbReference>
<proteinExistence type="predicted"/>